<proteinExistence type="predicted"/>
<evidence type="ECO:0000256" key="7">
    <source>
        <dbReference type="ARBA" id="ARBA00023004"/>
    </source>
</evidence>
<dbReference type="EMBL" id="CWQY01000002">
    <property type="protein sequence ID" value="CSC03768.1"/>
    <property type="molecule type" value="Genomic_DNA"/>
</dbReference>
<evidence type="ECO:0000256" key="8">
    <source>
        <dbReference type="ARBA" id="ARBA00023014"/>
    </source>
</evidence>
<dbReference type="PANTHER" id="PTHR47354:SF8">
    <property type="entry name" value="1,2-PHENYLACETYL-COA EPOXIDASE, SUBUNIT E"/>
    <property type="match status" value="1"/>
</dbReference>
<keyword evidence="4" id="KW-0479">Metal-binding</keyword>
<accession>A0A655X2D9</accession>
<dbReference type="Proteomes" id="UP000041770">
    <property type="component" value="Unassembled WGS sequence"/>
</dbReference>
<evidence type="ECO:0000256" key="3">
    <source>
        <dbReference type="ARBA" id="ARBA00022714"/>
    </source>
</evidence>
<keyword evidence="8" id="KW-0411">Iron-sulfur</keyword>
<keyword evidence="7" id="KW-0408">Iron</keyword>
<dbReference type="GO" id="GO:0050660">
    <property type="term" value="F:flavin adenine dinucleotide binding"/>
    <property type="evidence" value="ECO:0007669"/>
    <property type="project" value="TreeGrafter"/>
</dbReference>
<protein>
    <submittedName>
        <fullName evidence="10">Oxidoreductase</fullName>
    </submittedName>
</protein>
<keyword evidence="5" id="KW-0274">FAD</keyword>
<dbReference type="AlphaFoldDB" id="A0A655X2D9"/>
<evidence type="ECO:0000313" key="12">
    <source>
        <dbReference type="Proteomes" id="UP000046067"/>
    </source>
</evidence>
<evidence type="ECO:0000256" key="2">
    <source>
        <dbReference type="ARBA" id="ARBA00022630"/>
    </source>
</evidence>
<evidence type="ECO:0000313" key="11">
    <source>
        <dbReference type="Proteomes" id="UP000041770"/>
    </source>
</evidence>
<evidence type="ECO:0000256" key="1">
    <source>
        <dbReference type="ARBA" id="ARBA00001974"/>
    </source>
</evidence>
<comment type="cofactor">
    <cofactor evidence="1">
        <name>FAD</name>
        <dbReference type="ChEBI" id="CHEBI:57692"/>
    </cofactor>
</comment>
<reference evidence="11 12" key="1">
    <citation type="submission" date="2015-07" db="EMBL/GenBank/DDBJ databases">
        <authorList>
            <consortium name="Pathogen Informatics"/>
        </authorList>
    </citation>
    <scope>NUCLEOTIDE SEQUENCE [LARGE SCALE GENOMIC DNA]</scope>
    <source>
        <strain evidence="10 11">A316</strain>
        <strain evidence="9 12">A325</strain>
    </source>
</reference>
<dbReference type="Gene3D" id="3.40.50.80">
    <property type="entry name" value="Nucleotide-binding domain of ferredoxin-NADP reductase (FNR) module"/>
    <property type="match status" value="1"/>
</dbReference>
<sequence length="79" mass="8972">MCAELRHKAQLAGVSLTIIDSSVDPHLSADDIARRCGDLSRFEIYFCGPIAFSNSLKKALKPYQVDLSRQFHEEQFVMR</sequence>
<keyword evidence="2" id="KW-0285">Flavoprotein</keyword>
<evidence type="ECO:0000256" key="4">
    <source>
        <dbReference type="ARBA" id="ARBA00022723"/>
    </source>
</evidence>
<dbReference type="GO" id="GO:0016491">
    <property type="term" value="F:oxidoreductase activity"/>
    <property type="evidence" value="ECO:0007669"/>
    <property type="project" value="UniProtKB-KW"/>
</dbReference>
<dbReference type="InterPro" id="IPR050415">
    <property type="entry name" value="MRET"/>
</dbReference>
<organism evidence="10 11">
    <name type="scientific">Vibrio cholerae</name>
    <dbReference type="NCBI Taxonomy" id="666"/>
    <lineage>
        <taxon>Bacteria</taxon>
        <taxon>Pseudomonadati</taxon>
        <taxon>Pseudomonadota</taxon>
        <taxon>Gammaproteobacteria</taxon>
        <taxon>Vibrionales</taxon>
        <taxon>Vibrionaceae</taxon>
        <taxon>Vibrio</taxon>
    </lineage>
</organism>
<keyword evidence="3" id="KW-0001">2Fe-2S</keyword>
<keyword evidence="6" id="KW-0560">Oxidoreductase</keyword>
<dbReference type="GO" id="GO:0046872">
    <property type="term" value="F:metal ion binding"/>
    <property type="evidence" value="ECO:0007669"/>
    <property type="project" value="UniProtKB-KW"/>
</dbReference>
<dbReference type="InterPro" id="IPR039261">
    <property type="entry name" value="FNR_nucleotide-bd"/>
</dbReference>
<evidence type="ECO:0000313" key="9">
    <source>
        <dbReference type="EMBL" id="CSB97058.1"/>
    </source>
</evidence>
<evidence type="ECO:0000256" key="6">
    <source>
        <dbReference type="ARBA" id="ARBA00023002"/>
    </source>
</evidence>
<dbReference type="SUPFAM" id="SSF52343">
    <property type="entry name" value="Ferredoxin reductase-like, C-terminal NADP-linked domain"/>
    <property type="match status" value="1"/>
</dbReference>
<dbReference type="EMBL" id="CWQJ01000007">
    <property type="protein sequence ID" value="CSB97058.1"/>
    <property type="molecule type" value="Genomic_DNA"/>
</dbReference>
<name>A0A655X2D9_VIBCL</name>
<evidence type="ECO:0000256" key="5">
    <source>
        <dbReference type="ARBA" id="ARBA00022827"/>
    </source>
</evidence>
<evidence type="ECO:0000313" key="10">
    <source>
        <dbReference type="EMBL" id="CSC03768.1"/>
    </source>
</evidence>
<dbReference type="Proteomes" id="UP000046067">
    <property type="component" value="Unassembled WGS sequence"/>
</dbReference>
<dbReference type="PANTHER" id="PTHR47354">
    <property type="entry name" value="NADH OXIDOREDUCTASE HCR"/>
    <property type="match status" value="1"/>
</dbReference>
<dbReference type="GO" id="GO:0051537">
    <property type="term" value="F:2 iron, 2 sulfur cluster binding"/>
    <property type="evidence" value="ECO:0007669"/>
    <property type="project" value="UniProtKB-KW"/>
</dbReference>
<gene>
    <name evidence="10" type="ORF">ERS013200_00363</name>
    <name evidence="9" type="ORF">ERS013201_01445</name>
</gene>